<dbReference type="EMBL" id="CP096246">
    <property type="protein sequence ID" value="WFG96672.1"/>
    <property type="molecule type" value="Genomic_DNA"/>
</dbReference>
<accession>A0AAX3SZS9</accession>
<dbReference type="GO" id="GO:0006351">
    <property type="term" value="P:DNA-templated transcription"/>
    <property type="evidence" value="ECO:0007669"/>
    <property type="project" value="InterPro"/>
</dbReference>
<dbReference type="GO" id="GO:0003899">
    <property type="term" value="F:DNA-directed RNA polymerase activity"/>
    <property type="evidence" value="ECO:0007669"/>
    <property type="project" value="InterPro"/>
</dbReference>
<keyword evidence="2" id="KW-0804">Transcription</keyword>
<keyword evidence="3" id="KW-1185">Reference proteome</keyword>
<dbReference type="Gene3D" id="1.10.150.20">
    <property type="entry name" value="5' to 3' exonuclease, C-terminal subdomain"/>
    <property type="match status" value="1"/>
</dbReference>
<name>A0AAX3SZS9_SPICI</name>
<dbReference type="AlphaFoldDB" id="A0AAX3SZS9"/>
<dbReference type="RefSeq" id="WP_277938933.1">
    <property type="nucleotide sequence ID" value="NZ_CP096246.1"/>
</dbReference>
<feature type="domain" description="RNA polymerase alpha subunit C-terminal" evidence="1">
    <location>
        <begin position="41"/>
        <end position="104"/>
    </location>
</feature>
<proteinExistence type="predicted"/>
<gene>
    <name evidence="2" type="ORF">M0C40_01240</name>
</gene>
<reference evidence="2 3" key="1">
    <citation type="submission" date="2022-04" db="EMBL/GenBank/DDBJ databases">
        <title>Whole genome of Spiroplasma citri.</title>
        <authorList>
            <person name="Khanchezar A."/>
            <person name="Izadpanah K."/>
            <person name="Taghavi M."/>
            <person name="Ghorbani A."/>
            <person name="Beven L."/>
        </authorList>
    </citation>
    <scope>NUCLEOTIDE SEQUENCE [LARGE SCALE GENOMIC DNA]</scope>
    <source>
        <strain evidence="2 3">D4</strain>
    </source>
</reference>
<keyword evidence="2" id="KW-0240">DNA-directed RNA polymerase</keyword>
<evidence type="ECO:0000313" key="2">
    <source>
        <dbReference type="EMBL" id="WFG96672.1"/>
    </source>
</evidence>
<dbReference type="Pfam" id="PF03118">
    <property type="entry name" value="RNA_pol_A_CTD"/>
    <property type="match status" value="1"/>
</dbReference>
<dbReference type="Proteomes" id="UP001214629">
    <property type="component" value="Chromosome"/>
</dbReference>
<evidence type="ECO:0000313" key="3">
    <source>
        <dbReference type="Proteomes" id="UP001214629"/>
    </source>
</evidence>
<protein>
    <submittedName>
        <fullName evidence="2">DNA-directed RNA polymerase subunit alpha</fullName>
    </submittedName>
</protein>
<dbReference type="SUPFAM" id="SSF47789">
    <property type="entry name" value="C-terminal domain of RNA polymerase alpha subunit"/>
    <property type="match status" value="1"/>
</dbReference>
<evidence type="ECO:0000259" key="1">
    <source>
        <dbReference type="Pfam" id="PF03118"/>
    </source>
</evidence>
<sequence>MKRIFNLLFTTTTFFEAIPNLLGNNSNEIQEQITIWLEMDETERNQLLNHSIDDLEITQRTQICLEKAKIYRLSDLVSKTENEIKNIKNLGEKSLTEIKEKVHELGLHFRH</sequence>
<dbReference type="GO" id="GO:0003677">
    <property type="term" value="F:DNA binding"/>
    <property type="evidence" value="ECO:0007669"/>
    <property type="project" value="InterPro"/>
</dbReference>
<dbReference type="InterPro" id="IPR011260">
    <property type="entry name" value="RNAP_asu_C"/>
</dbReference>
<organism evidence="2 3">
    <name type="scientific">Spiroplasma citri</name>
    <dbReference type="NCBI Taxonomy" id="2133"/>
    <lineage>
        <taxon>Bacteria</taxon>
        <taxon>Bacillati</taxon>
        <taxon>Mycoplasmatota</taxon>
        <taxon>Mollicutes</taxon>
        <taxon>Entomoplasmatales</taxon>
        <taxon>Spiroplasmataceae</taxon>
        <taxon>Spiroplasma</taxon>
    </lineage>
</organism>
<dbReference type="GO" id="GO:0000428">
    <property type="term" value="C:DNA-directed RNA polymerase complex"/>
    <property type="evidence" value="ECO:0007669"/>
    <property type="project" value="UniProtKB-KW"/>
</dbReference>